<organism evidence="2">
    <name type="scientific">mine drainage metagenome</name>
    <dbReference type="NCBI Taxonomy" id="410659"/>
    <lineage>
        <taxon>unclassified sequences</taxon>
        <taxon>metagenomes</taxon>
        <taxon>ecological metagenomes</taxon>
    </lineage>
</organism>
<accession>A0A1J5PSN4</accession>
<comment type="caution">
    <text evidence="2">The sequence shown here is derived from an EMBL/GenBank/DDBJ whole genome shotgun (WGS) entry which is preliminary data.</text>
</comment>
<feature type="region of interest" description="Disordered" evidence="1">
    <location>
        <begin position="50"/>
        <end position="75"/>
    </location>
</feature>
<evidence type="ECO:0000256" key="1">
    <source>
        <dbReference type="SAM" id="MobiDB-lite"/>
    </source>
</evidence>
<name>A0A1J5PSN4_9ZZZZ</name>
<evidence type="ECO:0000313" key="2">
    <source>
        <dbReference type="EMBL" id="OIQ74138.1"/>
    </source>
</evidence>
<sequence length="75" mass="8197">MLPLANQHLVDQAAVRVLDDLAVLFYLDHAGGNYCACEFCSDAPCTKTKDQRTEAKVSKPKRATRGPTWGHATPP</sequence>
<dbReference type="AlphaFoldDB" id="A0A1J5PSN4"/>
<protein>
    <submittedName>
        <fullName evidence="2">Uncharacterized protein</fullName>
    </submittedName>
</protein>
<gene>
    <name evidence="2" type="ORF">GALL_442180</name>
</gene>
<dbReference type="EMBL" id="MLJW01002611">
    <property type="protein sequence ID" value="OIQ74138.1"/>
    <property type="molecule type" value="Genomic_DNA"/>
</dbReference>
<reference evidence="2" key="1">
    <citation type="submission" date="2016-10" db="EMBL/GenBank/DDBJ databases">
        <title>Sequence of Gallionella enrichment culture.</title>
        <authorList>
            <person name="Poehlein A."/>
            <person name="Muehling M."/>
            <person name="Daniel R."/>
        </authorList>
    </citation>
    <scope>NUCLEOTIDE SEQUENCE</scope>
</reference>
<proteinExistence type="predicted"/>